<proteinExistence type="predicted"/>
<keyword evidence="1" id="KW-1133">Transmembrane helix</keyword>
<keyword evidence="1" id="KW-0472">Membrane</keyword>
<organism evidence="2">
    <name type="scientific">Lysobacter firmicutimachus</name>
    <dbReference type="NCBI Taxonomy" id="1792846"/>
    <lineage>
        <taxon>Bacteria</taxon>
        <taxon>Pseudomonadati</taxon>
        <taxon>Pseudomonadota</taxon>
        <taxon>Gammaproteobacteria</taxon>
        <taxon>Lysobacterales</taxon>
        <taxon>Lysobacteraceae</taxon>
        <taxon>Lysobacter</taxon>
    </lineage>
</organism>
<evidence type="ECO:0008006" key="3">
    <source>
        <dbReference type="Google" id="ProtNLM"/>
    </source>
</evidence>
<feature type="transmembrane region" description="Helical" evidence="1">
    <location>
        <begin position="136"/>
        <end position="154"/>
    </location>
</feature>
<dbReference type="RefSeq" id="WP_363797412.1">
    <property type="nucleotide sequence ID" value="NZ_CP159925.1"/>
</dbReference>
<evidence type="ECO:0000313" key="2">
    <source>
        <dbReference type="EMBL" id="XCO74578.1"/>
    </source>
</evidence>
<sequence length="176" mass="19227">MIAALYLAYLLWLAAGWADFRCHRHTDLAHTSGLRESSLHLLQLALIGGGTILALTFELGRAPVLALAALVAAHAWVGYRDTCSAYGRRDLRPIEQHLHSVLDAAPVAAWTIAALAYAADDGGWDWRLRRPPLAPAGWLAVLAPALLLCVWPALREFRSAWRARPAAARPERTRAG</sequence>
<dbReference type="AlphaFoldDB" id="A0AAU8MUS5"/>
<protein>
    <recommendedName>
        <fullName evidence="3">Transmembrane protein</fullName>
    </recommendedName>
</protein>
<feature type="transmembrane region" description="Helical" evidence="1">
    <location>
        <begin position="62"/>
        <end position="79"/>
    </location>
</feature>
<reference evidence="2" key="1">
    <citation type="submission" date="2024-06" db="EMBL/GenBank/DDBJ databases">
        <authorList>
            <person name="Li S."/>
        </authorList>
    </citation>
    <scope>NUCLEOTIDE SEQUENCE</scope>
    <source>
        <strain evidence="2">SR10</strain>
    </source>
</reference>
<name>A0AAU8MUS5_9GAMM</name>
<gene>
    <name evidence="2" type="ORF">ABU614_19715</name>
</gene>
<dbReference type="EMBL" id="CP159925">
    <property type="protein sequence ID" value="XCO74578.1"/>
    <property type="molecule type" value="Genomic_DNA"/>
</dbReference>
<keyword evidence="1" id="KW-0812">Transmembrane</keyword>
<accession>A0AAU8MUS5</accession>
<evidence type="ECO:0000256" key="1">
    <source>
        <dbReference type="SAM" id="Phobius"/>
    </source>
</evidence>